<dbReference type="Gene3D" id="3.60.40.10">
    <property type="entry name" value="PPM-type phosphatase domain"/>
    <property type="match status" value="1"/>
</dbReference>
<name>A0ABP9DAS1_9ACTN</name>
<dbReference type="SUPFAM" id="SSF55781">
    <property type="entry name" value="GAF domain-like"/>
    <property type="match status" value="1"/>
</dbReference>
<dbReference type="Gene3D" id="3.30.450.40">
    <property type="match status" value="1"/>
</dbReference>
<dbReference type="Pfam" id="PF13581">
    <property type="entry name" value="HATPase_c_2"/>
    <property type="match status" value="1"/>
</dbReference>
<accession>A0ABP9DAS1</accession>
<dbReference type="EMBL" id="BAABIS010000001">
    <property type="protein sequence ID" value="GAA4832307.1"/>
    <property type="molecule type" value="Genomic_DNA"/>
</dbReference>
<dbReference type="RefSeq" id="WP_345694934.1">
    <property type="nucleotide sequence ID" value="NZ_BAABIS010000001.1"/>
</dbReference>
<dbReference type="Pfam" id="PF01590">
    <property type="entry name" value="GAF"/>
    <property type="match status" value="1"/>
</dbReference>
<sequence length="795" mass="84151">MPPADPFHGPTTAVPFDTMPMARALADDGLTVTGWSRAAAELFGRPAADVLGQPLTALLADGHPVPELSAVEDGVVLRAVHGDGRVLTLGVHATALDGPGGRRMWSLAAIDLATAPWWRSSHSALERFLSDSPYGIAVLDTELRYVWGNRTLERIAGVPNAARVGRRMAEILPELGSEAVDEVMRHVLRTGQPVLDFEYRGRVPADPGRDRVFSAGYLRLDDDRGRTLGLCYMGIDVTDRVRTRERLVLLTESGARIGSTLDFTTTARELADVVVSRLADFAAVDLLETVLAGGEPDPGAAVGRLRRVAHGAAGPDGIRPVAAVGGEPRYHPDSPMAAALATGSAVLENHLLPWPPWLAADLSRQPAVTSGAASAVLALPIGARGAVLGVVVLLRGEPFEPDDVALAEELVSRAAVCLDNARRFAREHRTALALQRSLLPPVLPSGPTLEIAHRYLPAATAGEVGGKWFDVIPLPGARTALVVGEVAGRGIDAAAAMGRLRTAVHTLADQDLAPDELLAHLDDLVLRLGEERAHQPHGGAAAAAQGATCLYLVHDPATGRCTAASAGHPGPILARPGDQAVRLGLPPGPPLGEGSLPFETAALDLPEGTVLALTTRAARPDQGGRPLPDAVSAADPPELVCDRLVRALPPVPQEDVALLVARTGRIAPDRIATWDLESDPTEVSRARLLAARQLDAWQLQELAFTTELAVSELVTNALRYGRPPISLRLIRQASLICEVSDGASSSPRLRHARTTDEGGRGLFILAQLTRRWGTRYTDTGKIIWCEQPLPETAPG</sequence>
<dbReference type="Proteomes" id="UP001501752">
    <property type="component" value="Unassembled WGS sequence"/>
</dbReference>
<dbReference type="Pfam" id="PF08448">
    <property type="entry name" value="PAS_4"/>
    <property type="match status" value="1"/>
</dbReference>
<protein>
    <submittedName>
        <fullName evidence="3">SpoIIE family protein phosphatase</fullName>
    </submittedName>
</protein>
<dbReference type="InterPro" id="IPR036457">
    <property type="entry name" value="PPM-type-like_dom_sf"/>
</dbReference>
<dbReference type="SMART" id="SM00091">
    <property type="entry name" value="PAS"/>
    <property type="match status" value="2"/>
</dbReference>
<comment type="caution">
    <text evidence="3">The sequence shown here is derived from an EMBL/GenBank/DDBJ whole genome shotgun (WGS) entry which is preliminary data.</text>
</comment>
<dbReference type="InterPro" id="IPR035965">
    <property type="entry name" value="PAS-like_dom_sf"/>
</dbReference>
<reference evidence="4" key="1">
    <citation type="journal article" date="2019" name="Int. J. Syst. Evol. Microbiol.">
        <title>The Global Catalogue of Microorganisms (GCM) 10K type strain sequencing project: providing services to taxonomists for standard genome sequencing and annotation.</title>
        <authorList>
            <consortium name="The Broad Institute Genomics Platform"/>
            <consortium name="The Broad Institute Genome Sequencing Center for Infectious Disease"/>
            <person name="Wu L."/>
            <person name="Ma J."/>
        </authorList>
    </citation>
    <scope>NUCLEOTIDE SEQUENCE [LARGE SCALE GENOMIC DNA]</scope>
    <source>
        <strain evidence="4">JCM 13006</strain>
    </source>
</reference>
<evidence type="ECO:0000313" key="3">
    <source>
        <dbReference type="EMBL" id="GAA4832307.1"/>
    </source>
</evidence>
<dbReference type="NCBIfam" id="TIGR00229">
    <property type="entry name" value="sensory_box"/>
    <property type="match status" value="1"/>
</dbReference>
<dbReference type="Gene3D" id="3.30.565.10">
    <property type="entry name" value="Histidine kinase-like ATPase, C-terminal domain"/>
    <property type="match status" value="1"/>
</dbReference>
<dbReference type="InterPro" id="IPR003018">
    <property type="entry name" value="GAF"/>
</dbReference>
<gene>
    <name evidence="3" type="ORF">GCM10023235_03270</name>
</gene>
<dbReference type="PANTHER" id="PTHR43156">
    <property type="entry name" value="STAGE II SPORULATION PROTEIN E-RELATED"/>
    <property type="match status" value="1"/>
</dbReference>
<dbReference type="InterPro" id="IPR029016">
    <property type="entry name" value="GAF-like_dom_sf"/>
</dbReference>
<evidence type="ECO:0000259" key="2">
    <source>
        <dbReference type="PROSITE" id="PS50112"/>
    </source>
</evidence>
<dbReference type="InterPro" id="IPR000014">
    <property type="entry name" value="PAS"/>
</dbReference>
<feature type="domain" description="PAS" evidence="2">
    <location>
        <begin position="121"/>
        <end position="191"/>
    </location>
</feature>
<evidence type="ECO:0000313" key="4">
    <source>
        <dbReference type="Proteomes" id="UP001501752"/>
    </source>
</evidence>
<organism evidence="3 4">
    <name type="scientific">Kitasatospora terrestris</name>
    <dbReference type="NCBI Taxonomy" id="258051"/>
    <lineage>
        <taxon>Bacteria</taxon>
        <taxon>Bacillati</taxon>
        <taxon>Actinomycetota</taxon>
        <taxon>Actinomycetes</taxon>
        <taxon>Kitasatosporales</taxon>
        <taxon>Streptomycetaceae</taxon>
        <taxon>Kitasatospora</taxon>
    </lineage>
</organism>
<dbReference type="PROSITE" id="PS50112">
    <property type="entry name" value="PAS"/>
    <property type="match status" value="1"/>
</dbReference>
<dbReference type="SMART" id="SM00331">
    <property type="entry name" value="PP2C_SIG"/>
    <property type="match status" value="1"/>
</dbReference>
<dbReference type="CDD" id="cd00130">
    <property type="entry name" value="PAS"/>
    <property type="match status" value="2"/>
</dbReference>
<dbReference type="Pfam" id="PF13188">
    <property type="entry name" value="PAS_8"/>
    <property type="match status" value="1"/>
</dbReference>
<dbReference type="PANTHER" id="PTHR43156:SF2">
    <property type="entry name" value="STAGE II SPORULATION PROTEIN E"/>
    <property type="match status" value="1"/>
</dbReference>
<dbReference type="InterPro" id="IPR052016">
    <property type="entry name" value="Bact_Sigma-Reg"/>
</dbReference>
<dbReference type="CDD" id="cd16936">
    <property type="entry name" value="HATPase_RsbW-like"/>
    <property type="match status" value="1"/>
</dbReference>
<keyword evidence="4" id="KW-1185">Reference proteome</keyword>
<dbReference type="InterPro" id="IPR013656">
    <property type="entry name" value="PAS_4"/>
</dbReference>
<keyword evidence="1" id="KW-0378">Hydrolase</keyword>
<proteinExistence type="predicted"/>
<dbReference type="SUPFAM" id="SSF55785">
    <property type="entry name" value="PYP-like sensor domain (PAS domain)"/>
    <property type="match status" value="2"/>
</dbReference>
<dbReference type="InterPro" id="IPR036890">
    <property type="entry name" value="HATPase_C_sf"/>
</dbReference>
<dbReference type="InterPro" id="IPR001932">
    <property type="entry name" value="PPM-type_phosphatase-like_dom"/>
</dbReference>
<evidence type="ECO:0000256" key="1">
    <source>
        <dbReference type="ARBA" id="ARBA00022801"/>
    </source>
</evidence>
<dbReference type="Pfam" id="PF07228">
    <property type="entry name" value="SpoIIE"/>
    <property type="match status" value="1"/>
</dbReference>
<dbReference type="InterPro" id="IPR003594">
    <property type="entry name" value="HATPase_dom"/>
</dbReference>
<dbReference type="Gene3D" id="3.30.450.20">
    <property type="entry name" value="PAS domain"/>
    <property type="match status" value="2"/>
</dbReference>